<dbReference type="InterPro" id="IPR043128">
    <property type="entry name" value="Rev_trsase/Diguanyl_cyclase"/>
</dbReference>
<proteinExistence type="predicted"/>
<keyword evidence="4" id="KW-1185">Reference proteome</keyword>
<dbReference type="InterPro" id="IPR000160">
    <property type="entry name" value="GGDEF_dom"/>
</dbReference>
<dbReference type="KEGG" id="msil:METEAL_34110"/>
<sequence>MFWLQWRIRRLFDQNSALERRIDDSARTLEATNRALQEASLVDPLTGLHNRRFLDQALGTDAQQARRAYQEMQAAGRDPGEAKEDILLYLMDLDYFKQVNDTWGQEAGDAVLCQLGEALKRITRKTDFRVRWGGGTFLVVARRARRSGAPTVARNLLAAVRDLTFQLPGGDLIRKRISIGFTALPLLPQGPELGTWEQGMAIAEACLAAAKRSGRDRFVGALFRPDADPAPLRDADGWDLGRARAQGLVEVLCSEPGFVWPQ</sequence>
<dbReference type="GO" id="GO:0052621">
    <property type="term" value="F:diguanylate cyclase activity"/>
    <property type="evidence" value="ECO:0007669"/>
    <property type="project" value="UniProtKB-EC"/>
</dbReference>
<dbReference type="SUPFAM" id="SSF55073">
    <property type="entry name" value="Nucleotide cyclase"/>
    <property type="match status" value="1"/>
</dbReference>
<dbReference type="EMBL" id="AP027080">
    <property type="protein sequence ID" value="BDU74237.1"/>
    <property type="molecule type" value="Genomic_DNA"/>
</dbReference>
<dbReference type="EC" id="2.7.7.65" evidence="1"/>
<dbReference type="GO" id="GO:0005886">
    <property type="term" value="C:plasma membrane"/>
    <property type="evidence" value="ECO:0007669"/>
    <property type="project" value="TreeGrafter"/>
</dbReference>
<dbReference type="CDD" id="cd01949">
    <property type="entry name" value="GGDEF"/>
    <property type="match status" value="1"/>
</dbReference>
<feature type="domain" description="GGDEF" evidence="2">
    <location>
        <begin position="84"/>
        <end position="223"/>
    </location>
</feature>
<dbReference type="InterPro" id="IPR029787">
    <property type="entry name" value="Nucleotide_cyclase"/>
</dbReference>
<dbReference type="GO" id="GO:0043709">
    <property type="term" value="P:cell adhesion involved in single-species biofilm formation"/>
    <property type="evidence" value="ECO:0007669"/>
    <property type="project" value="TreeGrafter"/>
</dbReference>
<evidence type="ECO:0000313" key="3">
    <source>
        <dbReference type="EMBL" id="BDU74237.1"/>
    </source>
</evidence>
<dbReference type="AlphaFoldDB" id="A0AA48GUD9"/>
<accession>A0AA48GUD9</accession>
<evidence type="ECO:0000313" key="4">
    <source>
        <dbReference type="Proteomes" id="UP001238179"/>
    </source>
</evidence>
<evidence type="ECO:0000256" key="1">
    <source>
        <dbReference type="ARBA" id="ARBA00012528"/>
    </source>
</evidence>
<dbReference type="SMART" id="SM00267">
    <property type="entry name" value="GGDEF"/>
    <property type="match status" value="1"/>
</dbReference>
<dbReference type="PANTHER" id="PTHR45138:SF6">
    <property type="entry name" value="DIGUANYLATE CYCLASE DGCN"/>
    <property type="match status" value="1"/>
</dbReference>
<organism evidence="3 4">
    <name type="scientific">Mesoterricola silvestris</name>
    <dbReference type="NCBI Taxonomy" id="2927979"/>
    <lineage>
        <taxon>Bacteria</taxon>
        <taxon>Pseudomonadati</taxon>
        <taxon>Acidobacteriota</taxon>
        <taxon>Holophagae</taxon>
        <taxon>Holophagales</taxon>
        <taxon>Holophagaceae</taxon>
        <taxon>Mesoterricola</taxon>
    </lineage>
</organism>
<reference evidence="4" key="1">
    <citation type="journal article" date="2023" name="Int. J. Syst. Evol. Microbiol.">
        <title>Mesoterricola silvestris gen. nov., sp. nov., Mesoterricola sediminis sp. nov., Geothrix oryzae sp. nov., Geothrix edaphica sp. nov., Geothrix rubra sp. nov., and Geothrix limicola sp. nov., six novel members of Acidobacteriota isolated from soils.</title>
        <authorList>
            <person name="Itoh H."/>
            <person name="Sugisawa Y."/>
            <person name="Mise K."/>
            <person name="Xu Z."/>
            <person name="Kuniyasu M."/>
            <person name="Ushijima N."/>
            <person name="Kawano K."/>
            <person name="Kobayashi E."/>
            <person name="Shiratori Y."/>
            <person name="Masuda Y."/>
            <person name="Senoo K."/>
        </authorList>
    </citation>
    <scope>NUCLEOTIDE SEQUENCE [LARGE SCALE GENOMIC DNA]</scope>
    <source>
        <strain evidence="4">W79</strain>
    </source>
</reference>
<protein>
    <recommendedName>
        <fullName evidence="1">diguanylate cyclase</fullName>
        <ecNumber evidence="1">2.7.7.65</ecNumber>
    </recommendedName>
</protein>
<gene>
    <name evidence="3" type="ORF">METEAL_34110</name>
</gene>
<dbReference type="GO" id="GO:1902201">
    <property type="term" value="P:negative regulation of bacterial-type flagellum-dependent cell motility"/>
    <property type="evidence" value="ECO:0007669"/>
    <property type="project" value="TreeGrafter"/>
</dbReference>
<dbReference type="PROSITE" id="PS50887">
    <property type="entry name" value="GGDEF"/>
    <property type="match status" value="1"/>
</dbReference>
<dbReference type="RefSeq" id="WP_316412913.1">
    <property type="nucleotide sequence ID" value="NZ_AP027080.1"/>
</dbReference>
<dbReference type="NCBIfam" id="TIGR00254">
    <property type="entry name" value="GGDEF"/>
    <property type="match status" value="1"/>
</dbReference>
<dbReference type="Proteomes" id="UP001238179">
    <property type="component" value="Chromosome"/>
</dbReference>
<dbReference type="Pfam" id="PF00990">
    <property type="entry name" value="GGDEF"/>
    <property type="match status" value="1"/>
</dbReference>
<dbReference type="Gene3D" id="3.30.70.270">
    <property type="match status" value="1"/>
</dbReference>
<dbReference type="PANTHER" id="PTHR45138">
    <property type="entry name" value="REGULATORY COMPONENTS OF SENSORY TRANSDUCTION SYSTEM"/>
    <property type="match status" value="1"/>
</dbReference>
<name>A0AA48GUD9_9BACT</name>
<dbReference type="InterPro" id="IPR050469">
    <property type="entry name" value="Diguanylate_Cyclase"/>
</dbReference>
<evidence type="ECO:0000259" key="2">
    <source>
        <dbReference type="PROSITE" id="PS50887"/>
    </source>
</evidence>